<feature type="domain" description="HTH arsR-type" evidence="1">
    <location>
        <begin position="4"/>
        <end position="99"/>
    </location>
</feature>
<name>A0A916UC63_9HYPH</name>
<dbReference type="RefSeq" id="WP_188609668.1">
    <property type="nucleotide sequence ID" value="NZ_BMGG01000004.1"/>
</dbReference>
<comment type="caution">
    <text evidence="2">The sequence shown here is derived from an EMBL/GenBank/DDBJ whole genome shotgun (WGS) entry which is preliminary data.</text>
</comment>
<dbReference type="InterPro" id="IPR029063">
    <property type="entry name" value="SAM-dependent_MTases_sf"/>
</dbReference>
<dbReference type="Proteomes" id="UP000637002">
    <property type="component" value="Unassembled WGS sequence"/>
</dbReference>
<proteinExistence type="predicted"/>
<dbReference type="PANTHER" id="PTHR43861">
    <property type="entry name" value="TRANS-ACONITATE 2-METHYLTRANSFERASE-RELATED"/>
    <property type="match status" value="1"/>
</dbReference>
<dbReference type="Pfam" id="PF01022">
    <property type="entry name" value="HTH_5"/>
    <property type="match status" value="1"/>
</dbReference>
<dbReference type="InterPro" id="IPR036390">
    <property type="entry name" value="WH_DNA-bd_sf"/>
</dbReference>
<reference evidence="2" key="1">
    <citation type="journal article" date="2014" name="Int. J. Syst. Evol. Microbiol.">
        <title>Complete genome sequence of Corynebacterium casei LMG S-19264T (=DSM 44701T), isolated from a smear-ripened cheese.</title>
        <authorList>
            <consortium name="US DOE Joint Genome Institute (JGI-PGF)"/>
            <person name="Walter F."/>
            <person name="Albersmeier A."/>
            <person name="Kalinowski J."/>
            <person name="Ruckert C."/>
        </authorList>
    </citation>
    <scope>NUCLEOTIDE SEQUENCE</scope>
    <source>
        <strain evidence="2">CGMCC 1.12919</strain>
    </source>
</reference>
<dbReference type="AlphaFoldDB" id="A0A916UC63"/>
<dbReference type="NCBIfam" id="NF033788">
    <property type="entry name" value="HTH_metalloreg"/>
    <property type="match status" value="1"/>
</dbReference>
<dbReference type="SUPFAM" id="SSF46785">
    <property type="entry name" value="Winged helix' DNA-binding domain"/>
    <property type="match status" value="1"/>
</dbReference>
<dbReference type="SMART" id="SM00418">
    <property type="entry name" value="HTH_ARSR"/>
    <property type="match status" value="1"/>
</dbReference>
<reference evidence="2" key="2">
    <citation type="submission" date="2020-09" db="EMBL/GenBank/DDBJ databases">
        <authorList>
            <person name="Sun Q."/>
            <person name="Zhou Y."/>
        </authorList>
    </citation>
    <scope>NUCLEOTIDE SEQUENCE</scope>
    <source>
        <strain evidence="2">CGMCC 1.12919</strain>
    </source>
</reference>
<dbReference type="CDD" id="cd00090">
    <property type="entry name" value="HTH_ARSR"/>
    <property type="match status" value="1"/>
</dbReference>
<dbReference type="EMBL" id="BMGG01000004">
    <property type="protein sequence ID" value="GGC66973.1"/>
    <property type="molecule type" value="Genomic_DNA"/>
</dbReference>
<dbReference type="PROSITE" id="PS50987">
    <property type="entry name" value="HTH_ARSR_2"/>
    <property type="match status" value="1"/>
</dbReference>
<dbReference type="PRINTS" id="PR00778">
    <property type="entry name" value="HTHARSR"/>
</dbReference>
<sequence length="335" mass="36953">MKPPSPTRFEPLLEALKAAGEETRLRILALLAVGEFNVSDLTETLGQSQPRISRHLKLLAEAGLVERHREGAWVFFRLADGAGAPQVLRTVLASLDRRDPLLASDQERLTQVREERSRAAERFFAQLAPDWDRLRSLHVPEAAVEAAILEVVGARPVRALLDLGTGTGRMLQLLAPLADRAVGVDASPAMLAVARAKLEAAGLARIELRQGDIHALPVERGVFDLVVLHQVLHFLDDPARALREAAAALAPGGRLLVVDFAPHEHEFLRERHQHRRLGFGHEQLEAWFDEAGLDLRAQRDLATGDKAHLTVTLSLGRDRRLIGDWPLKAEQSEVA</sequence>
<dbReference type="InterPro" id="IPR011991">
    <property type="entry name" value="ArsR-like_HTH"/>
</dbReference>
<accession>A0A916UC63</accession>
<dbReference type="InterPro" id="IPR013216">
    <property type="entry name" value="Methyltransf_11"/>
</dbReference>
<protein>
    <submittedName>
        <fullName evidence="2">ArsR family transcriptional regulator</fullName>
    </submittedName>
</protein>
<evidence type="ECO:0000313" key="3">
    <source>
        <dbReference type="Proteomes" id="UP000637002"/>
    </source>
</evidence>
<dbReference type="Gene3D" id="1.10.10.10">
    <property type="entry name" value="Winged helix-like DNA-binding domain superfamily/Winged helix DNA-binding domain"/>
    <property type="match status" value="1"/>
</dbReference>
<dbReference type="InterPro" id="IPR036388">
    <property type="entry name" value="WH-like_DNA-bd_sf"/>
</dbReference>
<keyword evidence="3" id="KW-1185">Reference proteome</keyword>
<dbReference type="SUPFAM" id="SSF53335">
    <property type="entry name" value="S-adenosyl-L-methionine-dependent methyltransferases"/>
    <property type="match status" value="1"/>
</dbReference>
<dbReference type="Gene3D" id="3.40.50.150">
    <property type="entry name" value="Vaccinia Virus protein VP39"/>
    <property type="match status" value="1"/>
</dbReference>
<evidence type="ECO:0000313" key="2">
    <source>
        <dbReference type="EMBL" id="GGC66973.1"/>
    </source>
</evidence>
<dbReference type="InterPro" id="IPR001845">
    <property type="entry name" value="HTH_ArsR_DNA-bd_dom"/>
</dbReference>
<dbReference type="Pfam" id="PF08241">
    <property type="entry name" value="Methyltransf_11"/>
    <property type="match status" value="1"/>
</dbReference>
<organism evidence="2 3">
    <name type="scientific">Chelatococcus reniformis</name>
    <dbReference type="NCBI Taxonomy" id="1494448"/>
    <lineage>
        <taxon>Bacteria</taxon>
        <taxon>Pseudomonadati</taxon>
        <taxon>Pseudomonadota</taxon>
        <taxon>Alphaproteobacteria</taxon>
        <taxon>Hyphomicrobiales</taxon>
        <taxon>Chelatococcaceae</taxon>
        <taxon>Chelatococcus</taxon>
    </lineage>
</organism>
<dbReference type="CDD" id="cd02440">
    <property type="entry name" value="AdoMet_MTases"/>
    <property type="match status" value="1"/>
</dbReference>
<dbReference type="GO" id="GO:0008757">
    <property type="term" value="F:S-adenosylmethionine-dependent methyltransferase activity"/>
    <property type="evidence" value="ECO:0007669"/>
    <property type="project" value="InterPro"/>
</dbReference>
<evidence type="ECO:0000259" key="1">
    <source>
        <dbReference type="PROSITE" id="PS50987"/>
    </source>
</evidence>
<gene>
    <name evidence="2" type="ORF">GCM10010994_26940</name>
</gene>
<dbReference type="GO" id="GO:0003700">
    <property type="term" value="F:DNA-binding transcription factor activity"/>
    <property type="evidence" value="ECO:0007669"/>
    <property type="project" value="InterPro"/>
</dbReference>